<organism evidence="4 5">
    <name type="scientific">Paraburkholderia monticola</name>
    <dbReference type="NCBI Taxonomy" id="1399968"/>
    <lineage>
        <taxon>Bacteria</taxon>
        <taxon>Pseudomonadati</taxon>
        <taxon>Pseudomonadota</taxon>
        <taxon>Betaproteobacteria</taxon>
        <taxon>Burkholderiales</taxon>
        <taxon>Burkholderiaceae</taxon>
        <taxon>Paraburkholderia</taxon>
    </lineage>
</organism>
<keyword evidence="1" id="KW-0596">Phosphopantetheine</keyword>
<dbReference type="Proteomes" id="UP000075613">
    <property type="component" value="Unassembled WGS sequence"/>
</dbReference>
<dbReference type="RefSeq" id="WP_062133923.1">
    <property type="nucleotide sequence ID" value="NZ_LRBG01000037.1"/>
</dbReference>
<dbReference type="Pfam" id="PF00550">
    <property type="entry name" value="PP-binding"/>
    <property type="match status" value="1"/>
</dbReference>
<dbReference type="PROSITE" id="PS50075">
    <property type="entry name" value="CARRIER"/>
    <property type="match status" value="1"/>
</dbReference>
<dbReference type="AlphaFoldDB" id="A0A149PH22"/>
<dbReference type="STRING" id="1399968.CI15_27310"/>
<keyword evidence="2" id="KW-0597">Phosphoprotein</keyword>
<comment type="caution">
    <text evidence="4">The sequence shown here is derived from an EMBL/GenBank/DDBJ whole genome shotgun (WGS) entry which is preliminary data.</text>
</comment>
<keyword evidence="5" id="KW-1185">Reference proteome</keyword>
<dbReference type="OrthoDB" id="9804551at2"/>
<dbReference type="EMBL" id="LRBG01000037">
    <property type="protein sequence ID" value="KXU84324.1"/>
    <property type="molecule type" value="Genomic_DNA"/>
</dbReference>
<gene>
    <name evidence="4" type="ORF">CI15_27310</name>
</gene>
<evidence type="ECO:0000256" key="1">
    <source>
        <dbReference type="ARBA" id="ARBA00022450"/>
    </source>
</evidence>
<feature type="domain" description="Carrier" evidence="3">
    <location>
        <begin position="12"/>
        <end position="97"/>
    </location>
</feature>
<proteinExistence type="predicted"/>
<dbReference type="Gene3D" id="1.10.1200.10">
    <property type="entry name" value="ACP-like"/>
    <property type="match status" value="1"/>
</dbReference>
<dbReference type="InterPro" id="IPR009081">
    <property type="entry name" value="PP-bd_ACP"/>
</dbReference>
<name>A0A149PH22_9BURK</name>
<accession>A0A149PH22</accession>
<dbReference type="PROSITE" id="PS00012">
    <property type="entry name" value="PHOSPHOPANTETHEINE"/>
    <property type="match status" value="1"/>
</dbReference>
<dbReference type="SUPFAM" id="SSF47336">
    <property type="entry name" value="ACP-like"/>
    <property type="match status" value="1"/>
</dbReference>
<evidence type="ECO:0000256" key="2">
    <source>
        <dbReference type="ARBA" id="ARBA00022553"/>
    </source>
</evidence>
<reference evidence="4 5" key="1">
    <citation type="journal article" date="2015" name="Int. J. Syst. Evol. Microbiol.">
        <title>Burkholderia monticola sp. nov., isolated from mountain soil.</title>
        <authorList>
            <person name="Baek I."/>
            <person name="Seo B."/>
            <person name="Lee I."/>
            <person name="Yi H."/>
            <person name="Chun J."/>
        </authorList>
    </citation>
    <scope>NUCLEOTIDE SEQUENCE [LARGE SCALE GENOMIC DNA]</scope>
    <source>
        <strain evidence="4 5">JC2948</strain>
    </source>
</reference>
<evidence type="ECO:0000259" key="3">
    <source>
        <dbReference type="PROSITE" id="PS50075"/>
    </source>
</evidence>
<dbReference type="InterPro" id="IPR006162">
    <property type="entry name" value="Ppantetheine_attach_site"/>
</dbReference>
<dbReference type="InterPro" id="IPR036736">
    <property type="entry name" value="ACP-like_sf"/>
</dbReference>
<evidence type="ECO:0000313" key="4">
    <source>
        <dbReference type="EMBL" id="KXU84324.1"/>
    </source>
</evidence>
<sequence>MTSTPNNASTRSSVFEVVRTQLARVCREHRRDFDAEIHLESSLIADLGLDSLSLVEAVVALEQAFGIERLPLEALSEGSDEAYFTVGSLVDLCMRHTAVGIAVDEGMRT</sequence>
<evidence type="ECO:0000313" key="5">
    <source>
        <dbReference type="Proteomes" id="UP000075613"/>
    </source>
</evidence>
<protein>
    <recommendedName>
        <fullName evidence="3">Carrier domain-containing protein</fullName>
    </recommendedName>
</protein>